<protein>
    <recommendedName>
        <fullName evidence="4">V8-like Glu-specific endopeptidase</fullName>
    </recommendedName>
</protein>
<evidence type="ECO:0000313" key="2">
    <source>
        <dbReference type="EMBL" id="GIH67709.1"/>
    </source>
</evidence>
<dbReference type="Proteomes" id="UP000660454">
    <property type="component" value="Unassembled WGS sequence"/>
</dbReference>
<comment type="caution">
    <text evidence="2">The sequence shown here is derived from an EMBL/GenBank/DDBJ whole genome shotgun (WGS) entry which is preliminary data.</text>
</comment>
<sequence length="526" mass="57166">MKRTLALGGVAAGLLASAVVASPAQAETVPAKPLAETNFAAKQVAAFWYGQKMANLINATPYNVETKVSSKVIAHLPKEPASYKPGVVGSSGDQKPTGTSKNVNLPRSSGKVFFVGADNKPHWCSATAIQSGHKNLVATAGHCVFSTVKEKDTMSKWVFVPGYYQGKTPWGIYVGKTAFTHFDYEVYADGDFDYAFVAVYNGVQVTDVKTDSVKNWVDKRVFKTLAEAEKVQKDVETKETGWAGKIVPFVSKPETVVRDKKNKEYQQTWIDVCTWAHWQNLQAPALTAENKAPATKDAVEILNKGRGETTDFKTAPGTGIKVTRVSLTEYDSAKDEVKLGDLVFRVSEDGKSVYFIYDHGYYKVNFWAKYDLDYKLVGKIVDITLKDVGRLGDNVPGQGLAYNQKVGQPTYVFGYPSGSHPDGNYAFTGKTLKYSYGKTFPAAAPSIKGEALQGIKSSFTGEGALGSGWLFKYDNSKRFGYLNGVTIGVSDTDGNDRYDTSISPYFDGETLGVYKVAAAAASGKIV</sequence>
<dbReference type="Gene3D" id="2.40.10.10">
    <property type="entry name" value="Trypsin-like serine proteases"/>
    <property type="match status" value="2"/>
</dbReference>
<dbReference type="InterPro" id="IPR009003">
    <property type="entry name" value="Peptidase_S1_PA"/>
</dbReference>
<evidence type="ECO:0000313" key="3">
    <source>
        <dbReference type="Proteomes" id="UP000660454"/>
    </source>
</evidence>
<dbReference type="EMBL" id="BOOF01000094">
    <property type="protein sequence ID" value="GIH67709.1"/>
    <property type="molecule type" value="Genomic_DNA"/>
</dbReference>
<feature type="chain" id="PRO_5045476832" description="V8-like Glu-specific endopeptidase" evidence="1">
    <location>
        <begin position="27"/>
        <end position="526"/>
    </location>
</feature>
<keyword evidence="1" id="KW-0732">Signal</keyword>
<dbReference type="InterPro" id="IPR043504">
    <property type="entry name" value="Peptidase_S1_PA_chymotrypsin"/>
</dbReference>
<evidence type="ECO:0000256" key="1">
    <source>
        <dbReference type="SAM" id="SignalP"/>
    </source>
</evidence>
<feature type="signal peptide" evidence="1">
    <location>
        <begin position="1"/>
        <end position="26"/>
    </location>
</feature>
<organism evidence="2 3">
    <name type="scientific">Microbispora siamensis</name>
    <dbReference type="NCBI Taxonomy" id="564413"/>
    <lineage>
        <taxon>Bacteria</taxon>
        <taxon>Bacillati</taxon>
        <taxon>Actinomycetota</taxon>
        <taxon>Actinomycetes</taxon>
        <taxon>Streptosporangiales</taxon>
        <taxon>Streptosporangiaceae</taxon>
        <taxon>Microbispora</taxon>
    </lineage>
</organism>
<proteinExistence type="predicted"/>
<dbReference type="RefSeq" id="WP_204053359.1">
    <property type="nucleotide sequence ID" value="NZ_BOOF01000094.1"/>
</dbReference>
<name>A0ABQ4H2E1_9ACTN</name>
<dbReference type="SUPFAM" id="SSF50494">
    <property type="entry name" value="Trypsin-like serine proteases"/>
    <property type="match status" value="1"/>
</dbReference>
<evidence type="ECO:0008006" key="4">
    <source>
        <dbReference type="Google" id="ProtNLM"/>
    </source>
</evidence>
<accession>A0ABQ4H2E1</accession>
<keyword evidence="3" id="KW-1185">Reference proteome</keyword>
<gene>
    <name evidence="2" type="ORF">Msi02_85260</name>
</gene>
<reference evidence="2 3" key="1">
    <citation type="submission" date="2021-01" db="EMBL/GenBank/DDBJ databases">
        <title>Whole genome shotgun sequence of Microbispora siamensis NBRC 104113.</title>
        <authorList>
            <person name="Komaki H."/>
            <person name="Tamura T."/>
        </authorList>
    </citation>
    <scope>NUCLEOTIDE SEQUENCE [LARGE SCALE GENOMIC DNA]</scope>
    <source>
        <strain evidence="2 3">NBRC 104113</strain>
    </source>
</reference>